<dbReference type="AlphaFoldDB" id="A0A847SA53"/>
<reference evidence="2 3" key="1">
    <citation type="submission" date="2020-04" db="EMBL/GenBank/DDBJ databases">
        <title>Draft genome of Leeia sp. IMCC25680.</title>
        <authorList>
            <person name="Song J."/>
            <person name="Cho J.-C."/>
        </authorList>
    </citation>
    <scope>NUCLEOTIDE SEQUENCE [LARGE SCALE GENOMIC DNA]</scope>
    <source>
        <strain evidence="2 3">IMCC25680</strain>
    </source>
</reference>
<evidence type="ECO:0000313" key="2">
    <source>
        <dbReference type="EMBL" id="NLR74219.1"/>
    </source>
</evidence>
<dbReference type="Proteomes" id="UP000587991">
    <property type="component" value="Unassembled WGS sequence"/>
</dbReference>
<name>A0A847SA53_9NEIS</name>
<sequence>MSDAKLTPIEPGLLARMVAGVRYAVTGETPAWFGPMQPFPPQAPPEVAGRQMDYPTGYNLRQTPRAEEPVSFAQMRALADGYDLMRLVIETRKDQLAKLHWTIRPKARLAKPDARCEALLAFFHSPDREHDWSTWLRMLLEDLLVIDAPALYPRRTRGGGLYALEPVDGSTIKRVLDLSGRTPLPPDPAYQQVLKGLPAVNYSRDELLYLPRNPRTHKVYGYSPVEQVIVSVNIALRRQAHQLAYYSEGATPDLIFQVPESWQPEQIRQFEDWWNSVLSGNSSARRGAKFVPKGVEPYNTKAEALKDEMDEWLARIICFAFSVSPQAFVRDMNRATAQTGQQAALAEGLAPLQHWVKSLIDRVIVSQFGYTDLEFVWESDESVDPLQQAEIDRQYVEARVLHPDEVRAKRFGLPALTAAQRADLMPELTPPEPPPAAVGEDDAALDTP</sequence>
<feature type="compositionally biased region" description="Acidic residues" evidence="1">
    <location>
        <begin position="439"/>
        <end position="448"/>
    </location>
</feature>
<evidence type="ECO:0000256" key="1">
    <source>
        <dbReference type="SAM" id="MobiDB-lite"/>
    </source>
</evidence>
<evidence type="ECO:0000313" key="3">
    <source>
        <dbReference type="Proteomes" id="UP000587991"/>
    </source>
</evidence>
<keyword evidence="3" id="KW-1185">Reference proteome</keyword>
<dbReference type="RefSeq" id="WP_168875846.1">
    <property type="nucleotide sequence ID" value="NZ_JABAIM010000001.1"/>
</dbReference>
<comment type="caution">
    <text evidence="2">The sequence shown here is derived from an EMBL/GenBank/DDBJ whole genome shotgun (WGS) entry which is preliminary data.</text>
</comment>
<organism evidence="2 3">
    <name type="scientific">Leeia aquatica</name>
    <dbReference type="NCBI Taxonomy" id="2725557"/>
    <lineage>
        <taxon>Bacteria</taxon>
        <taxon>Pseudomonadati</taxon>
        <taxon>Pseudomonadota</taxon>
        <taxon>Betaproteobacteria</taxon>
        <taxon>Neisseriales</taxon>
        <taxon>Leeiaceae</taxon>
        <taxon>Leeia</taxon>
    </lineage>
</organism>
<dbReference type="EMBL" id="JABAIM010000001">
    <property type="protein sequence ID" value="NLR74219.1"/>
    <property type="molecule type" value="Genomic_DNA"/>
</dbReference>
<dbReference type="Pfam" id="PF04860">
    <property type="entry name" value="Phage_portal"/>
    <property type="match status" value="1"/>
</dbReference>
<feature type="region of interest" description="Disordered" evidence="1">
    <location>
        <begin position="422"/>
        <end position="448"/>
    </location>
</feature>
<gene>
    <name evidence="2" type="ORF">HF682_03505</name>
</gene>
<proteinExistence type="predicted"/>
<dbReference type="InterPro" id="IPR006944">
    <property type="entry name" value="Phage/GTA_portal"/>
</dbReference>
<protein>
    <submittedName>
        <fullName evidence="2">Phage portal protein</fullName>
    </submittedName>
</protein>
<accession>A0A847SA53</accession>